<dbReference type="EMBL" id="LAZR01000062">
    <property type="protein sequence ID" value="KKN96892.1"/>
    <property type="molecule type" value="Genomic_DNA"/>
</dbReference>
<comment type="caution">
    <text evidence="1">The sequence shown here is derived from an EMBL/GenBank/DDBJ whole genome shotgun (WGS) entry which is preliminary data.</text>
</comment>
<proteinExistence type="predicted"/>
<accession>A0A0F9VAV8</accession>
<name>A0A0F9VAV8_9ZZZZ</name>
<sequence>MSQGKTVWGQEASKAKQWFHNYQAKKLLRKPRNEEDKAEQKQAPGVLTDPQGHIIRTRVRRFQGDITRVTQHVVQGRLSRDNYLMYIIREVEKLLRSMGAMSSLRLDPVQIRQICRDVRDDVARLIQPHSGRLPLGMVNDLVQNIIKGVENRLASRRDQPDMVKAEEKISHSSQKGLSEYAPLLENKIRALGLDAKDLPGLIATARSMGVPVDKIMADLEKDGESEDLNKLLGG</sequence>
<evidence type="ECO:0000313" key="1">
    <source>
        <dbReference type="EMBL" id="KKN96892.1"/>
    </source>
</evidence>
<gene>
    <name evidence="1" type="ORF">LCGC14_0165360</name>
</gene>
<organism evidence="1">
    <name type="scientific">marine sediment metagenome</name>
    <dbReference type="NCBI Taxonomy" id="412755"/>
    <lineage>
        <taxon>unclassified sequences</taxon>
        <taxon>metagenomes</taxon>
        <taxon>ecological metagenomes</taxon>
    </lineage>
</organism>
<dbReference type="AlphaFoldDB" id="A0A0F9VAV8"/>
<reference evidence="1" key="1">
    <citation type="journal article" date="2015" name="Nature">
        <title>Complex archaea that bridge the gap between prokaryotes and eukaryotes.</title>
        <authorList>
            <person name="Spang A."/>
            <person name="Saw J.H."/>
            <person name="Jorgensen S.L."/>
            <person name="Zaremba-Niedzwiedzka K."/>
            <person name="Martijn J."/>
            <person name="Lind A.E."/>
            <person name="van Eijk R."/>
            <person name="Schleper C."/>
            <person name="Guy L."/>
            <person name="Ettema T.J."/>
        </authorList>
    </citation>
    <scope>NUCLEOTIDE SEQUENCE</scope>
</reference>
<protein>
    <submittedName>
        <fullName evidence="1">Uncharacterized protein</fullName>
    </submittedName>
</protein>